<feature type="chain" id="PRO_5032452845" description="Lipoprotein" evidence="2">
    <location>
        <begin position="26"/>
        <end position="527"/>
    </location>
</feature>
<sequence length="527" mass="54872">MRNYSPIATLPILALVAACSGGGSGAGSVTASESVSAGCAAAASFALQPGETRMLSEAEARCFALTKADGEYALAGYDARALDGARDRTGTGGFSEPQYTVSDQSRGPAASRAARSASATDGELAPEGDLRRGVSSAIAEGEPYARATPWRQGERFQVRPMVGTSTVPAKVVAVAGRFVLAVLESDADGAGGVLDQSEKALQFLASDGEAVLRSAFGGDVPVTSTGSGQLLVLAAAWPAANGAAATWTQEDASGTRSMVWLNTNLRAGKGDGYEMYDHVSYRVKVLAHELTHAWQVRWVRSAANGGHAAPVSAAWSLEGGADLMGMDLLRRYMDVGVAANWRWTDYLDSRRPSVVYALEPADARGRVPWGYYDAASLLRDLQMRLVASGMSADAALAEVSRGAVEGWYGDDGEGGACNGLVERMRGRLGASWDPAAAVLTWTLTQAADDRTSNPALNNPVYYSASGSDSYYGWKAAASVRAGSGEIENFTQVAGGSFFVSLRGPSAGGTLSATSSAPGSRWMIARIK</sequence>
<proteinExistence type="predicted"/>
<gene>
    <name evidence="3" type="ORF">HNQ61_000006</name>
</gene>
<evidence type="ECO:0008006" key="5">
    <source>
        <dbReference type="Google" id="ProtNLM"/>
    </source>
</evidence>
<name>A0A841GUW9_9BACT</name>
<feature type="compositionally biased region" description="Low complexity" evidence="1">
    <location>
        <begin position="109"/>
        <end position="119"/>
    </location>
</feature>
<dbReference type="PROSITE" id="PS51257">
    <property type="entry name" value="PROKAR_LIPOPROTEIN"/>
    <property type="match status" value="1"/>
</dbReference>
<comment type="caution">
    <text evidence="3">The sequence shown here is derived from an EMBL/GenBank/DDBJ whole genome shotgun (WGS) entry which is preliminary data.</text>
</comment>
<evidence type="ECO:0000313" key="3">
    <source>
        <dbReference type="EMBL" id="MBB6068395.1"/>
    </source>
</evidence>
<keyword evidence="4" id="KW-1185">Reference proteome</keyword>
<evidence type="ECO:0000313" key="4">
    <source>
        <dbReference type="Proteomes" id="UP000582837"/>
    </source>
</evidence>
<dbReference type="AlphaFoldDB" id="A0A841GUW9"/>
<feature type="region of interest" description="Disordered" evidence="1">
    <location>
        <begin position="88"/>
        <end position="131"/>
    </location>
</feature>
<dbReference type="RefSeq" id="WP_170039270.1">
    <property type="nucleotide sequence ID" value="NZ_JABDTL010000002.1"/>
</dbReference>
<evidence type="ECO:0000256" key="2">
    <source>
        <dbReference type="SAM" id="SignalP"/>
    </source>
</evidence>
<protein>
    <recommendedName>
        <fullName evidence="5">Lipoprotein</fullName>
    </recommendedName>
</protein>
<dbReference type="Proteomes" id="UP000582837">
    <property type="component" value="Unassembled WGS sequence"/>
</dbReference>
<keyword evidence="2" id="KW-0732">Signal</keyword>
<dbReference type="EMBL" id="JACHIA010000001">
    <property type="protein sequence ID" value="MBB6068395.1"/>
    <property type="molecule type" value="Genomic_DNA"/>
</dbReference>
<organism evidence="3 4">
    <name type="scientific">Longimicrobium terrae</name>
    <dbReference type="NCBI Taxonomy" id="1639882"/>
    <lineage>
        <taxon>Bacteria</taxon>
        <taxon>Pseudomonadati</taxon>
        <taxon>Gemmatimonadota</taxon>
        <taxon>Longimicrobiia</taxon>
        <taxon>Longimicrobiales</taxon>
        <taxon>Longimicrobiaceae</taxon>
        <taxon>Longimicrobium</taxon>
    </lineage>
</organism>
<accession>A0A841GUW9</accession>
<feature type="signal peptide" evidence="2">
    <location>
        <begin position="1"/>
        <end position="25"/>
    </location>
</feature>
<evidence type="ECO:0000256" key="1">
    <source>
        <dbReference type="SAM" id="MobiDB-lite"/>
    </source>
</evidence>
<reference evidence="3 4" key="1">
    <citation type="submission" date="2020-08" db="EMBL/GenBank/DDBJ databases">
        <title>Genomic Encyclopedia of Type Strains, Phase IV (KMG-IV): sequencing the most valuable type-strain genomes for metagenomic binning, comparative biology and taxonomic classification.</title>
        <authorList>
            <person name="Goeker M."/>
        </authorList>
    </citation>
    <scope>NUCLEOTIDE SEQUENCE [LARGE SCALE GENOMIC DNA]</scope>
    <source>
        <strain evidence="3 4">DSM 29007</strain>
    </source>
</reference>